<name>A0A9D5DHI4_9CRYT</name>
<sequence>MTRLSKRWTLFVVLTCLAVLLGTSESAISKIDTSDLTNIWSLDFMDGNTSKKIKSISSMLDELAAGDGNSNVRKTTLPRGPGPEAPKTKTSKDESRDISGTMVELGDFALDKAIADQKIEEKREEKREEEEEEGINKRSYFPENVKRLEDLRRPDHYERAAVVSLLSKDRGLDLYSGVKLSSEYDFVASIVSISNRTEEMSAIDLFQGFVLDVDSICRISSRWFESYPRFVHVLRRTDDKISGKYQERRSNDQASSQRVRLSRRFTNDWVNFLSNMRTIVINSKSYRRNRRLLRKYKKIDHMNLEQYRNNIYNELQLFNHLLLNILEKLSFYIQYIVYFPNKGKLFAKKEDNDYLSQFKESYYKKLSNEGNLLKINRMDIYVNRIPGKTLKELRTSISSCSEVVGLLHDYGITPDSTPADVISLYLQYKRITRILLNIYSSEADRQFIRANSHSSSLGGPCPSSDQASRHGQSSTYSAFDQMYVPNKVGFRPFQTQREAPKAPSPPRNAAEQAPSSGKARAKLEFNYLSKESAEKMFSQDERDLFHLIEHDLIRNQLAKRGNFAIAEKRPSGASGLVIFSQKHAQSENGVGAQIMQNGQVRIYFNGRLLTDFEEKIIAWFKVHYFKSLRGIQTESSPTRESEIIHLEFKLIIACPHVISRSCMQNGQNCGINDVYMLVYLVGRLRGRDNDWKIVTEFNAITEEPRKQWRLVSILIPGIQSHLGGMCPIQASSLKYQALQSSKHVEFESPVGFKDFYEQFKYENNYPEQSILRNCLNYVQEGTTIRFSTNNGKSYDGVAICKDGQIHFY</sequence>
<evidence type="ECO:0000313" key="3">
    <source>
        <dbReference type="EMBL" id="KAJ1604935.1"/>
    </source>
</evidence>
<dbReference type="EMBL" id="JAPCXC010000114">
    <property type="protein sequence ID" value="KAJ1604935.1"/>
    <property type="molecule type" value="Genomic_DNA"/>
</dbReference>
<keyword evidence="2" id="KW-0732">Signal</keyword>
<feature type="chain" id="PRO_5038737040" evidence="2">
    <location>
        <begin position="27"/>
        <end position="808"/>
    </location>
</feature>
<accession>A0A9D5DHI4</accession>
<comment type="caution">
    <text evidence="3">The sequence shown here is derived from an EMBL/GenBank/DDBJ whole genome shotgun (WGS) entry which is preliminary data.</text>
</comment>
<feature type="region of interest" description="Disordered" evidence="1">
    <location>
        <begin position="496"/>
        <end position="518"/>
    </location>
</feature>
<feature type="compositionally biased region" description="Basic and acidic residues" evidence="1">
    <location>
        <begin position="86"/>
        <end position="97"/>
    </location>
</feature>
<feature type="region of interest" description="Disordered" evidence="1">
    <location>
        <begin position="452"/>
        <end position="475"/>
    </location>
</feature>
<evidence type="ECO:0000256" key="1">
    <source>
        <dbReference type="SAM" id="MobiDB-lite"/>
    </source>
</evidence>
<organism evidence="3">
    <name type="scientific">Cryptosporidium canis</name>
    <dbReference type="NCBI Taxonomy" id="195482"/>
    <lineage>
        <taxon>Eukaryota</taxon>
        <taxon>Sar</taxon>
        <taxon>Alveolata</taxon>
        <taxon>Apicomplexa</taxon>
        <taxon>Conoidasida</taxon>
        <taxon>Coccidia</taxon>
        <taxon>Eucoccidiorida</taxon>
        <taxon>Eimeriorina</taxon>
        <taxon>Cryptosporidiidae</taxon>
        <taxon>Cryptosporidium</taxon>
    </lineage>
</organism>
<proteinExistence type="predicted"/>
<feature type="region of interest" description="Disordered" evidence="1">
    <location>
        <begin position="65"/>
        <end position="97"/>
    </location>
</feature>
<reference evidence="3" key="1">
    <citation type="submission" date="2022-10" db="EMBL/GenBank/DDBJ databases">
        <title>Adaptive evolution leads to modifications in subtelomeric GC content in a zoonotic Cryptosporidium species.</title>
        <authorList>
            <person name="Li J."/>
            <person name="Feng Y."/>
            <person name="Xiao L."/>
        </authorList>
    </citation>
    <scope>NUCLEOTIDE SEQUENCE</scope>
    <source>
        <strain evidence="3">33844</strain>
    </source>
</reference>
<dbReference type="OrthoDB" id="341279at2759"/>
<dbReference type="Proteomes" id="UP001067231">
    <property type="component" value="Unassembled WGS sequence"/>
</dbReference>
<feature type="signal peptide" evidence="2">
    <location>
        <begin position="1"/>
        <end position="26"/>
    </location>
</feature>
<dbReference type="AlphaFoldDB" id="A0A9D5DHI4"/>
<evidence type="ECO:0000256" key="2">
    <source>
        <dbReference type="SAM" id="SignalP"/>
    </source>
</evidence>
<gene>
    <name evidence="3" type="ORF">OJ253_3395</name>
</gene>
<protein>
    <submittedName>
        <fullName evidence="3">Signal peptide-containing protein</fullName>
    </submittedName>
</protein>